<dbReference type="InterPro" id="IPR000620">
    <property type="entry name" value="EamA_dom"/>
</dbReference>
<keyword evidence="6 7" id="KW-0472">Membrane</keyword>
<feature type="transmembrane region" description="Helical" evidence="7">
    <location>
        <begin position="286"/>
        <end position="307"/>
    </location>
</feature>
<dbReference type="InterPro" id="IPR037185">
    <property type="entry name" value="EmrE-like"/>
</dbReference>
<comment type="subcellular location">
    <subcellularLocation>
        <location evidence="1">Cell membrane</location>
        <topology evidence="1">Multi-pass membrane protein</topology>
    </subcellularLocation>
</comment>
<evidence type="ECO:0000313" key="9">
    <source>
        <dbReference type="EMBL" id="CUM88744.1"/>
    </source>
</evidence>
<evidence type="ECO:0000256" key="3">
    <source>
        <dbReference type="ARBA" id="ARBA00022475"/>
    </source>
</evidence>
<evidence type="ECO:0000256" key="2">
    <source>
        <dbReference type="ARBA" id="ARBA00007362"/>
    </source>
</evidence>
<feature type="transmembrane region" description="Helical" evidence="7">
    <location>
        <begin position="261"/>
        <end position="280"/>
    </location>
</feature>
<dbReference type="AlphaFoldDB" id="A0A173SDW6"/>
<feature type="transmembrane region" description="Helical" evidence="7">
    <location>
        <begin position="115"/>
        <end position="134"/>
    </location>
</feature>
<dbReference type="Pfam" id="PF00892">
    <property type="entry name" value="EamA"/>
    <property type="match status" value="2"/>
</dbReference>
<evidence type="ECO:0000256" key="4">
    <source>
        <dbReference type="ARBA" id="ARBA00022692"/>
    </source>
</evidence>
<keyword evidence="3" id="KW-1003">Cell membrane</keyword>
<reference evidence="9 10" key="1">
    <citation type="submission" date="2015-09" db="EMBL/GenBank/DDBJ databases">
        <authorList>
            <consortium name="Pathogen Informatics"/>
        </authorList>
    </citation>
    <scope>NUCLEOTIDE SEQUENCE [LARGE SCALE GENOMIC DNA]</scope>
    <source>
        <strain evidence="9 10">2789STDY5834962</strain>
    </source>
</reference>
<feature type="transmembrane region" description="Helical" evidence="7">
    <location>
        <begin position="173"/>
        <end position="189"/>
    </location>
</feature>
<evidence type="ECO:0000313" key="10">
    <source>
        <dbReference type="Proteomes" id="UP000095727"/>
    </source>
</evidence>
<feature type="transmembrane region" description="Helical" evidence="7">
    <location>
        <begin position="201"/>
        <end position="221"/>
    </location>
</feature>
<feature type="domain" description="EamA" evidence="8">
    <location>
        <begin position="170"/>
        <end position="305"/>
    </location>
</feature>
<evidence type="ECO:0000256" key="5">
    <source>
        <dbReference type="ARBA" id="ARBA00022989"/>
    </source>
</evidence>
<feature type="transmembrane region" description="Helical" evidence="7">
    <location>
        <begin position="143"/>
        <end position="161"/>
    </location>
</feature>
<dbReference type="PANTHER" id="PTHR32322">
    <property type="entry name" value="INNER MEMBRANE TRANSPORTER"/>
    <property type="match status" value="1"/>
</dbReference>
<name>A0A173SDW6_9FIRM</name>
<dbReference type="EMBL" id="CYXR01000008">
    <property type="protein sequence ID" value="CUM88744.1"/>
    <property type="molecule type" value="Genomic_DNA"/>
</dbReference>
<dbReference type="Proteomes" id="UP000095727">
    <property type="component" value="Unassembled WGS sequence"/>
</dbReference>
<feature type="transmembrane region" description="Helical" evidence="7">
    <location>
        <begin position="227"/>
        <end position="249"/>
    </location>
</feature>
<evidence type="ECO:0000256" key="6">
    <source>
        <dbReference type="ARBA" id="ARBA00023136"/>
    </source>
</evidence>
<dbReference type="GO" id="GO:0005886">
    <property type="term" value="C:plasma membrane"/>
    <property type="evidence" value="ECO:0007669"/>
    <property type="project" value="UniProtKB-SubCell"/>
</dbReference>
<evidence type="ECO:0000256" key="7">
    <source>
        <dbReference type="SAM" id="Phobius"/>
    </source>
</evidence>
<dbReference type="PANTHER" id="PTHR32322:SF18">
    <property type="entry name" value="S-ADENOSYLMETHIONINE_S-ADENOSYLHOMOCYSTEINE TRANSPORTER"/>
    <property type="match status" value="1"/>
</dbReference>
<gene>
    <name evidence="9" type="ORF">ERS852574_01351</name>
</gene>
<keyword evidence="5 7" id="KW-1133">Transmembrane helix</keyword>
<accession>A0A173SDW6</accession>
<protein>
    <submittedName>
        <fullName evidence="9">Aromatic amino acid exporter</fullName>
    </submittedName>
</protein>
<keyword evidence="4 7" id="KW-0812">Transmembrane</keyword>
<dbReference type="SUPFAM" id="SSF103481">
    <property type="entry name" value="Multidrug resistance efflux transporter EmrE"/>
    <property type="match status" value="2"/>
</dbReference>
<feature type="transmembrane region" description="Helical" evidence="7">
    <location>
        <begin position="47"/>
        <end position="69"/>
    </location>
</feature>
<sequence>MIKLKETTMRKTWVVCLLAMVCCALWGSAFPCIKVGYRLFQIDSADTATQILFAGCRFTIAGIMVILFGSILQGRFLKAGKGDLPRIGKICLLQTVVQYFFFYVGLAHTTGVKGSIVEASNVFLAILVSSLIFHQEKLDQKKVLGCIVGFAGVVLINLSGSNVDMSFNLTGDGFIFISAIAYALSSVLIKKYSAKSDPVMLSGYQFTAGGLVMILIGFVMGGRIHTASMPAMILLIYMALISAVAYTLWGILLKYNPVSKVSIFGFTNPLFGVILSAIILREGNVFGMKDLIALVLVSIGILIVNWAKPVGEKEKGMN</sequence>
<dbReference type="InterPro" id="IPR050638">
    <property type="entry name" value="AA-Vitamin_Transporters"/>
</dbReference>
<feature type="transmembrane region" description="Helical" evidence="7">
    <location>
        <begin position="90"/>
        <end position="109"/>
    </location>
</feature>
<evidence type="ECO:0000256" key="1">
    <source>
        <dbReference type="ARBA" id="ARBA00004651"/>
    </source>
</evidence>
<evidence type="ECO:0000259" key="8">
    <source>
        <dbReference type="Pfam" id="PF00892"/>
    </source>
</evidence>
<feature type="domain" description="EamA" evidence="8">
    <location>
        <begin position="16"/>
        <end position="157"/>
    </location>
</feature>
<organism evidence="9 10">
    <name type="scientific">Coprococcus comes</name>
    <dbReference type="NCBI Taxonomy" id="410072"/>
    <lineage>
        <taxon>Bacteria</taxon>
        <taxon>Bacillati</taxon>
        <taxon>Bacillota</taxon>
        <taxon>Clostridia</taxon>
        <taxon>Lachnospirales</taxon>
        <taxon>Lachnospiraceae</taxon>
        <taxon>Coprococcus</taxon>
    </lineage>
</organism>
<comment type="similarity">
    <text evidence="2">Belongs to the EamA transporter family.</text>
</comment>
<proteinExistence type="inferred from homology"/>